<feature type="chain" id="PRO_5039684452" evidence="2">
    <location>
        <begin position="24"/>
        <end position="445"/>
    </location>
</feature>
<evidence type="ECO:0000313" key="3">
    <source>
        <dbReference type="EMBL" id="GAE92215.1"/>
    </source>
</evidence>
<evidence type="ECO:0000256" key="1">
    <source>
        <dbReference type="SAM" id="MobiDB-lite"/>
    </source>
</evidence>
<keyword evidence="4" id="KW-1185">Reference proteome</keyword>
<feature type="region of interest" description="Disordered" evidence="1">
    <location>
        <begin position="28"/>
        <end position="53"/>
    </location>
</feature>
<dbReference type="STRING" id="1298598.JCM21714_1199"/>
<name>W4VFM7_9BACI</name>
<dbReference type="InterPro" id="IPR050490">
    <property type="entry name" value="Bact_solute-bd_prot1"/>
</dbReference>
<dbReference type="EMBL" id="BAVS01000003">
    <property type="protein sequence ID" value="GAE92215.1"/>
    <property type="molecule type" value="Genomic_DNA"/>
</dbReference>
<evidence type="ECO:0000256" key="2">
    <source>
        <dbReference type="SAM" id="SignalP"/>
    </source>
</evidence>
<proteinExistence type="predicted"/>
<keyword evidence="2" id="KW-0732">Signal</keyword>
<dbReference type="RefSeq" id="WP_084040574.1">
    <property type="nucleotide sequence ID" value="NZ_BAVS01000003.1"/>
</dbReference>
<organism evidence="3 4">
    <name type="scientific">Gracilibacillus boraciitolerans JCM 21714</name>
    <dbReference type="NCBI Taxonomy" id="1298598"/>
    <lineage>
        <taxon>Bacteria</taxon>
        <taxon>Bacillati</taxon>
        <taxon>Bacillota</taxon>
        <taxon>Bacilli</taxon>
        <taxon>Bacillales</taxon>
        <taxon>Bacillaceae</taxon>
        <taxon>Gracilibacillus</taxon>
    </lineage>
</organism>
<dbReference type="Pfam" id="PF13416">
    <property type="entry name" value="SBP_bac_8"/>
    <property type="match status" value="1"/>
</dbReference>
<dbReference type="AlphaFoldDB" id="W4VFM7"/>
<comment type="caution">
    <text evidence="3">The sequence shown here is derived from an EMBL/GenBank/DDBJ whole genome shotgun (WGS) entry which is preliminary data.</text>
</comment>
<protein>
    <submittedName>
        <fullName evidence="3">Lactose transport system</fullName>
    </submittedName>
</protein>
<gene>
    <name evidence="3" type="ORF">JCM21714_1199</name>
</gene>
<accession>W4VFM7</accession>
<dbReference type="eggNOG" id="COG1653">
    <property type="taxonomic scope" value="Bacteria"/>
</dbReference>
<dbReference type="PROSITE" id="PS51257">
    <property type="entry name" value="PROKAR_LIPOPROTEIN"/>
    <property type="match status" value="1"/>
</dbReference>
<dbReference type="Gene3D" id="3.40.190.10">
    <property type="entry name" value="Periplasmic binding protein-like II"/>
    <property type="match status" value="1"/>
</dbReference>
<dbReference type="InterPro" id="IPR006059">
    <property type="entry name" value="SBP"/>
</dbReference>
<feature type="signal peptide" evidence="2">
    <location>
        <begin position="1"/>
        <end position="23"/>
    </location>
</feature>
<feature type="compositionally biased region" description="Acidic residues" evidence="1">
    <location>
        <begin position="43"/>
        <end position="53"/>
    </location>
</feature>
<dbReference type="SUPFAM" id="SSF53850">
    <property type="entry name" value="Periplasmic binding protein-like II"/>
    <property type="match status" value="1"/>
</dbReference>
<dbReference type="PANTHER" id="PTHR43649:SF32">
    <property type="entry name" value="SUGAR BINDING SECRETED PROTEIN"/>
    <property type="match status" value="1"/>
</dbReference>
<reference evidence="3 4" key="1">
    <citation type="journal article" date="2014" name="Genome Announc.">
        <title>Draft Genome Sequence of the Boron-Tolerant and Moderately Halotolerant Bacterium Gracilibacillus boraciitolerans JCM 21714T.</title>
        <authorList>
            <person name="Ahmed I."/>
            <person name="Oshima K."/>
            <person name="Suda W."/>
            <person name="Kitamura K."/>
            <person name="Iida T."/>
            <person name="Ohmori Y."/>
            <person name="Fujiwara T."/>
            <person name="Hattori M."/>
            <person name="Ohkuma M."/>
        </authorList>
    </citation>
    <scope>NUCLEOTIDE SEQUENCE [LARGE SCALE GENOMIC DNA]</scope>
    <source>
        <strain evidence="3 4">JCM 21714</strain>
    </source>
</reference>
<dbReference type="Proteomes" id="UP000019102">
    <property type="component" value="Unassembled WGS sequence"/>
</dbReference>
<dbReference type="OrthoDB" id="9768630at2"/>
<dbReference type="PANTHER" id="PTHR43649">
    <property type="entry name" value="ARABINOSE-BINDING PROTEIN-RELATED"/>
    <property type="match status" value="1"/>
</dbReference>
<sequence>MQETLSKKFWLLMIALFTAMVLAACAGGEDNDSDSTDSANSGNDEDEEVSGDEGAEITAWAWDPNFNIAALNLALEHYENEDFQMEIIENAQDDIVQKLNTGLSSGTMQGMPNIVLIEDQRAQSFLQSYPDAFYAIGDYFETGDFAEYKIPPTSFDGKQYGLPFDNGATGFFYRTDYLEEAGYSKEDLVDITWEKFVEIAKDVKEKTGHPMLALDPNDLGILRVMMQTTGTWYTTEDGTINLVDNEPLKVALQHYKELMNNDLVKLVSDWSQYLAAFNSGDVASVPAGNWIAASIEAEESQKGLWAAAPTPRLDMDGAKNASNQGGSSWYVLNIDGKEAAAEFLGSTFGSNADFYQELLTEVGAIGTYKPASEGDAYQYENEFFGGQQVIQDISQWMEEIPQVDYGMNTYGIEDILSAELQQYLNGKSLEDVLADAQAQAENQFK</sequence>
<evidence type="ECO:0000313" key="4">
    <source>
        <dbReference type="Proteomes" id="UP000019102"/>
    </source>
</evidence>